<protein>
    <submittedName>
        <fullName evidence="1">Uncharacterized protein</fullName>
    </submittedName>
</protein>
<sequence length="176" mass="18631">MTFQKKVSLGPAKGWEGDFASTNVRVSFLGDPQSEEVTVVDGEIQAGFTLKSAYYQAGVGGVRAGSFVWVDEATKTIMNTGEGSPAGFVGRELTGVPASYLEEASSQIPAGFMVTVYSKGEFLVNVPDDAITVQRGEVVRVTVEGKLTVSDDGIVTTYKYVTSAKVGELVAVSSWI</sequence>
<gene>
    <name evidence="1" type="ORF">HK18_01035</name>
</gene>
<proteinExistence type="predicted"/>
<evidence type="ECO:0000313" key="2">
    <source>
        <dbReference type="Proteomes" id="UP000194946"/>
    </source>
</evidence>
<organism evidence="1 2">
    <name type="scientific">Commensalibacter intestini</name>
    <dbReference type="NCBI Taxonomy" id="479936"/>
    <lineage>
        <taxon>Bacteria</taxon>
        <taxon>Pseudomonadati</taxon>
        <taxon>Pseudomonadota</taxon>
        <taxon>Alphaproteobacteria</taxon>
        <taxon>Acetobacterales</taxon>
        <taxon>Acetobacteraceae</taxon>
    </lineage>
</organism>
<keyword evidence="2" id="KW-1185">Reference proteome</keyword>
<evidence type="ECO:0000313" key="1">
    <source>
        <dbReference type="EMBL" id="OUI77828.1"/>
    </source>
</evidence>
<accession>A0A251ZT30</accession>
<reference evidence="2" key="1">
    <citation type="submission" date="2014-06" db="EMBL/GenBank/DDBJ databases">
        <authorList>
            <person name="Winans N.J."/>
            <person name="Newell P.D."/>
            <person name="Douglas A.E."/>
        </authorList>
    </citation>
    <scope>NUCLEOTIDE SEQUENCE [LARGE SCALE GENOMIC DNA]</scope>
    <source>
        <strain evidence="2">DmL_052</strain>
    </source>
</reference>
<dbReference type="Proteomes" id="UP000194946">
    <property type="component" value="Unassembled WGS sequence"/>
</dbReference>
<dbReference type="RefSeq" id="WP_086632622.1">
    <property type="nucleotide sequence ID" value="NZ_JOPB01000015.1"/>
</dbReference>
<name>A0A251ZT30_9PROT</name>
<dbReference type="InterPro" id="IPR056914">
    <property type="entry name" value="Gp53-like"/>
</dbReference>
<dbReference type="AlphaFoldDB" id="A0A251ZT30"/>
<dbReference type="EMBL" id="JOPB01000015">
    <property type="protein sequence ID" value="OUI77828.1"/>
    <property type="molecule type" value="Genomic_DNA"/>
</dbReference>
<comment type="caution">
    <text evidence="1">The sequence shown here is derived from an EMBL/GenBank/DDBJ whole genome shotgun (WGS) entry which is preliminary data.</text>
</comment>
<dbReference type="Pfam" id="PF23982">
    <property type="entry name" value="XM1_gp53_minor_capsid"/>
    <property type="match status" value="1"/>
</dbReference>